<sequence>MSRNSENVISYRKRVKRALIVAFRDKCYICEHRFFPYIYEFHHIDPNEKIFGIGDSRKTRSIQANCDEAKKCVMLCANCHRLVEYGGISIPLKSNFSEELYFKTIAELNGSEQRRLAKEREQVKKNLLSKNIKVKPNRSELKTLLRTTPFLHIARMYGVSDNGVRVWAKGYNLPYRATEIKTYSDQDWDKV</sequence>
<evidence type="ECO:0008006" key="2">
    <source>
        <dbReference type="Google" id="ProtNLM"/>
    </source>
</evidence>
<proteinExistence type="predicted"/>
<name>A0AA96KR45_9CAUD</name>
<dbReference type="EMBL" id="OQ884030">
    <property type="protein sequence ID" value="WNO29798.1"/>
    <property type="molecule type" value="Genomic_DNA"/>
</dbReference>
<accession>A0AA96KR45</accession>
<dbReference type="CDD" id="cd00085">
    <property type="entry name" value="HNHc"/>
    <property type="match status" value="1"/>
</dbReference>
<reference evidence="1" key="1">
    <citation type="submission" date="2023-04" db="EMBL/GenBank/DDBJ databases">
        <authorList>
            <person name="Zhang X."/>
        </authorList>
    </citation>
    <scope>NUCLEOTIDE SEQUENCE</scope>
</reference>
<dbReference type="InterPro" id="IPR003615">
    <property type="entry name" value="HNH_nuc"/>
</dbReference>
<evidence type="ECO:0000313" key="1">
    <source>
        <dbReference type="EMBL" id="WNO29798.1"/>
    </source>
</evidence>
<organism evidence="1">
    <name type="scientific">Bacillus phage SDFMU_Pbc</name>
    <dbReference type="NCBI Taxonomy" id="3076135"/>
    <lineage>
        <taxon>Viruses</taxon>
        <taxon>Duplodnaviria</taxon>
        <taxon>Heunggongvirae</taxon>
        <taxon>Uroviricota</taxon>
        <taxon>Caudoviricetes</taxon>
        <taxon>Herelleviridae</taxon>
        <taxon>Bastillevirinae</taxon>
        <taxon>Agatevirus</taxon>
        <taxon>Agatevirus agate</taxon>
    </lineage>
</organism>
<protein>
    <recommendedName>
        <fullName evidence="2">HNH endonuclease</fullName>
    </recommendedName>
</protein>